<keyword evidence="2 4" id="KW-0472">Membrane</keyword>
<evidence type="ECO:0000256" key="2">
    <source>
        <dbReference type="ARBA" id="ARBA00023136"/>
    </source>
</evidence>
<dbReference type="GO" id="GO:1990063">
    <property type="term" value="C:Bam protein complex"/>
    <property type="evidence" value="ECO:0007669"/>
    <property type="project" value="TreeGrafter"/>
</dbReference>
<gene>
    <name evidence="4" type="primary">bamE</name>
    <name evidence="7" type="ORF">DD681_02105</name>
</gene>
<dbReference type="RefSeq" id="WP_158341357.1">
    <property type="nucleotide sequence ID" value="NZ_CP029161.1"/>
</dbReference>
<comment type="subcellular location">
    <subcellularLocation>
        <location evidence="4">Cell outer membrane</location>
    </subcellularLocation>
</comment>
<feature type="transmembrane region" description="Helical" evidence="5">
    <location>
        <begin position="6"/>
        <end position="26"/>
    </location>
</feature>
<keyword evidence="1 4" id="KW-0732">Signal</keyword>
<evidence type="ECO:0000256" key="3">
    <source>
        <dbReference type="ARBA" id="ARBA00023237"/>
    </source>
</evidence>
<evidence type="ECO:0000313" key="8">
    <source>
        <dbReference type="Proteomes" id="UP000244884"/>
    </source>
</evidence>
<comment type="subunit">
    <text evidence="4">Part of the Bam complex, which is composed of the outer membrane protein BamA, and four lipoproteins BamB, BamC, BamD and BamE.</text>
</comment>
<keyword evidence="5" id="KW-0812">Transmembrane</keyword>
<dbReference type="AlphaFoldDB" id="A0A2U8DFU2"/>
<organism evidence="7 8">
    <name type="scientific">Buchnera aphidicola</name>
    <name type="common">Melanaphis sacchari</name>
    <dbReference type="NCBI Taxonomy" id="2173854"/>
    <lineage>
        <taxon>Bacteria</taxon>
        <taxon>Pseudomonadati</taxon>
        <taxon>Pseudomonadota</taxon>
        <taxon>Gammaproteobacteria</taxon>
        <taxon>Enterobacterales</taxon>
        <taxon>Erwiniaceae</taxon>
        <taxon>Buchnera</taxon>
    </lineage>
</organism>
<proteinExistence type="inferred from homology"/>
<dbReference type="PANTHER" id="PTHR37482">
    <property type="entry name" value="OUTER MEMBRANE PROTEIN ASSEMBLY FACTOR BAME"/>
    <property type="match status" value="1"/>
</dbReference>
<dbReference type="Pfam" id="PF04355">
    <property type="entry name" value="BamE"/>
    <property type="match status" value="1"/>
</dbReference>
<dbReference type="Proteomes" id="UP000244884">
    <property type="component" value="Chromosome"/>
</dbReference>
<protein>
    <recommendedName>
        <fullName evidence="4">Outer membrane protein assembly factor BamE</fullName>
    </recommendedName>
</protein>
<comment type="similarity">
    <text evidence="4">Belongs to the BamE family.</text>
</comment>
<evidence type="ECO:0000256" key="4">
    <source>
        <dbReference type="HAMAP-Rule" id="MF_00925"/>
    </source>
</evidence>
<dbReference type="InterPro" id="IPR007450">
    <property type="entry name" value="BamE_dom"/>
</dbReference>
<feature type="transmembrane region" description="Helical" evidence="5">
    <location>
        <begin position="38"/>
        <end position="57"/>
    </location>
</feature>
<evidence type="ECO:0000256" key="1">
    <source>
        <dbReference type="ARBA" id="ARBA00022729"/>
    </source>
</evidence>
<dbReference type="Gene3D" id="3.30.1450.10">
    <property type="match status" value="1"/>
</dbReference>
<dbReference type="PANTHER" id="PTHR37482:SF1">
    <property type="entry name" value="OUTER MEMBRANE PROTEIN ASSEMBLY FACTOR BAME"/>
    <property type="match status" value="1"/>
</dbReference>
<dbReference type="InterPro" id="IPR037873">
    <property type="entry name" value="BamE-like"/>
</dbReference>
<feature type="domain" description="Outer membrane protein assembly factor BamE" evidence="6">
    <location>
        <begin position="75"/>
        <end position="133"/>
    </location>
</feature>
<accession>A0A2U8DFU2</accession>
<dbReference type="GO" id="GO:0030674">
    <property type="term" value="F:protein-macromolecule adaptor activity"/>
    <property type="evidence" value="ECO:0007669"/>
    <property type="project" value="TreeGrafter"/>
</dbReference>
<dbReference type="OrthoDB" id="9808250at2"/>
<reference evidence="7 8" key="1">
    <citation type="submission" date="2018-04" db="EMBL/GenBank/DDBJ databases">
        <title>Genome sequence of Buchnera aphidicola from Melaphis sacchari.</title>
        <authorList>
            <person name="Geib S.M."/>
            <person name="Palmer N.A."/>
            <person name="Sattler S.E."/>
            <person name="Sarath G."/>
        </authorList>
    </citation>
    <scope>NUCLEOTIDE SEQUENCE [LARGE SCALE GENOMIC DNA]</scope>
    <source>
        <strain evidence="7 8">LSU</strain>
    </source>
</reference>
<comment type="function">
    <text evidence="4">Part of the outer membrane protein assembly complex, which is involved in assembly and insertion of beta-barrel proteins into the outer membrane.</text>
</comment>
<dbReference type="InterPro" id="IPR026592">
    <property type="entry name" value="BamE"/>
</dbReference>
<dbReference type="EMBL" id="CP029161">
    <property type="protein sequence ID" value="AWH90583.1"/>
    <property type="molecule type" value="Genomic_DNA"/>
</dbReference>
<name>A0A2U8DFU2_9GAMM</name>
<keyword evidence="3 4" id="KW-0998">Cell outer membrane</keyword>
<sequence>MLIKFILKHFLVLIVLQRSIMGINILMRNQILLVNKILLKIFLFFSFLLITSCSFSYKSHYNSNIVDDSYFDLINFKKNYKGMTKNQVIYIFGNPIISDSFNNAYHYIFCDQFNRNICNKKTLSIFFKKNKVLYFTVW</sequence>
<evidence type="ECO:0000313" key="7">
    <source>
        <dbReference type="EMBL" id="AWH90583.1"/>
    </source>
</evidence>
<evidence type="ECO:0000259" key="6">
    <source>
        <dbReference type="Pfam" id="PF04355"/>
    </source>
</evidence>
<dbReference type="GO" id="GO:0051205">
    <property type="term" value="P:protein insertion into membrane"/>
    <property type="evidence" value="ECO:0007669"/>
    <property type="project" value="UniProtKB-UniRule"/>
</dbReference>
<keyword evidence="5" id="KW-1133">Transmembrane helix</keyword>
<dbReference type="GO" id="GO:0043165">
    <property type="term" value="P:Gram-negative-bacterium-type cell outer membrane assembly"/>
    <property type="evidence" value="ECO:0007669"/>
    <property type="project" value="UniProtKB-UniRule"/>
</dbReference>
<evidence type="ECO:0000256" key="5">
    <source>
        <dbReference type="SAM" id="Phobius"/>
    </source>
</evidence>
<dbReference type="HAMAP" id="MF_00925">
    <property type="entry name" value="OM_assembly_BamE"/>
    <property type="match status" value="1"/>
</dbReference>